<accession>A0A409YFR5</accession>
<evidence type="ECO:0000313" key="2">
    <source>
        <dbReference type="EMBL" id="PPR01857.1"/>
    </source>
</evidence>
<reference evidence="2 3" key="1">
    <citation type="journal article" date="2018" name="Evol. Lett.">
        <title>Horizontal gene cluster transfer increased hallucinogenic mushroom diversity.</title>
        <authorList>
            <person name="Reynolds H.T."/>
            <person name="Vijayakumar V."/>
            <person name="Gluck-Thaler E."/>
            <person name="Korotkin H.B."/>
            <person name="Matheny P.B."/>
            <person name="Slot J.C."/>
        </authorList>
    </citation>
    <scope>NUCLEOTIDE SEQUENCE [LARGE SCALE GENOMIC DNA]</scope>
    <source>
        <strain evidence="2 3">SRW20</strain>
    </source>
</reference>
<feature type="region of interest" description="Disordered" evidence="1">
    <location>
        <begin position="60"/>
        <end position="97"/>
    </location>
</feature>
<feature type="non-terminal residue" evidence="2">
    <location>
        <position position="1324"/>
    </location>
</feature>
<proteinExistence type="predicted"/>
<dbReference type="STRING" id="231916.A0A409YFR5"/>
<sequence>MSALSRFRASQPASSSGAGLHIVSPEKTAPKRKSRRQRAVTCLDREWKKQRLMAELARLSPSKILATETPSGPSGSLTEECSPGAAESPNPDQMEIDTGYCEESGRAAQCEDIGSRGLSIDPPPKKKRTCPNEAAKALHSKWKDLLPTLIDPLLKYTSDSTCKPLPPVDGDLKGVCVKVFGKCCVKLGRAFVPYTIVSLTENTNFTDFLTISIRSCECESISQILVRHGLFPTAPSQIRMAISVDLLDFYDSLFEQSCDAVNAMAAALNSSYGLRGYFLVNGKVRTYHLCWADTDTSRRTKGSKNLSVKVSVTPLNGWVSCVSLTSRRYPSQSPPTIDAGVQLRGLVAGMRIPSPNRGTQGITARYSSPQFIILCATSYLLLPVRIKQRLPLPVHGRNVCEGSGNFVQPVSGALNSDHLGGIFRLPPVGIFTTGISSPPESIPFYETRHIIPKAFVDAVGDHIIKARKCRTKSRTPKVPDCAVDECEKSHKAADGDKKKASHERYDDMGWMSLVCRHDIPLFFANIDTPSEQQKYALALIIWFFSFVPPSATFDILPDDILPRPQFVTTAMHAYRHQWSCQLIYNPRLYEGLGLTDGEGVERIWSRLRKLIPIVRTTSTVSSLALPKNAMLKSGVEEAELRVQWSLQKAALSPLRARRSDPLVHMSNGRLPFFPDAPVRVRKELDMILSLQSDLDMVDKAITTTESSLRSSASAQSKAILAGLHESRRLLTNNLEALYVSLNVFDQFSDLKGFHPYALYGACRWSKSNTGYANSSYHPLLFNSHGLGTNLHQQTRQAISKRAPALTTAIKKFNQYCVKLADLHDPSWNIPIPLPLPTKLADLRDDSTSRKTYGLLGVKLRLRHGLPTPMYEPGSTQCSSVTDVLKSKDDLVGKQIISVHAAAELALRLPQYTSLVIQLSQRRDELIHLKSRWTSSLASSIRFETHINTAVKQAEALTGQTCATPLKWIVLTTEAGSSAERDGHPLAPAGSESAEDDEQALAEDDEQTLAEDDEQTLADEDPSDIIVSDILRAEDDEDLINETSDIRYSEEAMVFEPGIVKRHFGAFVFDGRDLQNFDTPDAPLNDICLDGSAAVLEDLFVRDPINGIFAQGCAIFSTHDLNRVRYNLTSICGGIPTDWSFGGRMFGSYLYTGNRLAQQATSRRDMEDISILISRLIELARRSGHIITAPSNGWVAKTATYTPSSIVPSLILDIRGQLYEVSQHISQMRDRIEQQKNRFYKATKLDCIEYAAQFFPQACAEGCLPDYLAAVKKLYEDRYPLDPNVDWDTFQFSVSMVSLARGPDAKEPDVNWRVGLSLKYDRSRR</sequence>
<evidence type="ECO:0000256" key="1">
    <source>
        <dbReference type="SAM" id="MobiDB-lite"/>
    </source>
</evidence>
<feature type="compositionally biased region" description="Acidic residues" evidence="1">
    <location>
        <begin position="992"/>
        <end position="1020"/>
    </location>
</feature>
<feature type="compositionally biased region" description="Polar residues" evidence="1">
    <location>
        <begin position="68"/>
        <end position="79"/>
    </location>
</feature>
<gene>
    <name evidence="2" type="ORF">CVT26_008259</name>
</gene>
<evidence type="ECO:0008006" key="4">
    <source>
        <dbReference type="Google" id="ProtNLM"/>
    </source>
</evidence>
<dbReference type="Pfam" id="PF18758">
    <property type="entry name" value="KDZ"/>
    <property type="match status" value="1"/>
</dbReference>
<feature type="region of interest" description="Disordered" evidence="1">
    <location>
        <begin position="1"/>
        <end position="42"/>
    </location>
</feature>
<keyword evidence="3" id="KW-1185">Reference proteome</keyword>
<dbReference type="PANTHER" id="PTHR33096:SF1">
    <property type="entry name" value="CXC1-LIKE CYSTEINE CLUSTER ASSOCIATED WITH KDZ TRANSPOSASES DOMAIN-CONTAINING PROTEIN"/>
    <property type="match status" value="1"/>
</dbReference>
<dbReference type="InterPro" id="IPR040521">
    <property type="entry name" value="KDZ"/>
</dbReference>
<dbReference type="InParanoid" id="A0A409YFR5"/>
<dbReference type="Proteomes" id="UP000284706">
    <property type="component" value="Unassembled WGS sequence"/>
</dbReference>
<dbReference type="OrthoDB" id="3253684at2759"/>
<comment type="caution">
    <text evidence="2">The sequence shown here is derived from an EMBL/GenBank/DDBJ whole genome shotgun (WGS) entry which is preliminary data.</text>
</comment>
<name>A0A409YFR5_9AGAR</name>
<dbReference type="EMBL" id="NHYE01000896">
    <property type="protein sequence ID" value="PPR01857.1"/>
    <property type="molecule type" value="Genomic_DNA"/>
</dbReference>
<feature type="region of interest" description="Disordered" evidence="1">
    <location>
        <begin position="976"/>
        <end position="1020"/>
    </location>
</feature>
<evidence type="ECO:0000313" key="3">
    <source>
        <dbReference type="Proteomes" id="UP000284706"/>
    </source>
</evidence>
<organism evidence="2 3">
    <name type="scientific">Gymnopilus dilepis</name>
    <dbReference type="NCBI Taxonomy" id="231916"/>
    <lineage>
        <taxon>Eukaryota</taxon>
        <taxon>Fungi</taxon>
        <taxon>Dikarya</taxon>
        <taxon>Basidiomycota</taxon>
        <taxon>Agaricomycotina</taxon>
        <taxon>Agaricomycetes</taxon>
        <taxon>Agaricomycetidae</taxon>
        <taxon>Agaricales</taxon>
        <taxon>Agaricineae</taxon>
        <taxon>Hymenogastraceae</taxon>
        <taxon>Gymnopilus</taxon>
    </lineage>
</organism>
<protein>
    <recommendedName>
        <fullName evidence="4">CxC1-like cysteine cluster associated with KDZ transposases domain-containing protein</fullName>
    </recommendedName>
</protein>
<dbReference type="PANTHER" id="PTHR33096">
    <property type="entry name" value="CXC2 DOMAIN-CONTAINING PROTEIN"/>
    <property type="match status" value="1"/>
</dbReference>